<organism evidence="1 2">
    <name type="scientific">Dioscorea alata</name>
    <name type="common">Purple yam</name>
    <dbReference type="NCBI Taxonomy" id="55571"/>
    <lineage>
        <taxon>Eukaryota</taxon>
        <taxon>Viridiplantae</taxon>
        <taxon>Streptophyta</taxon>
        <taxon>Embryophyta</taxon>
        <taxon>Tracheophyta</taxon>
        <taxon>Spermatophyta</taxon>
        <taxon>Magnoliopsida</taxon>
        <taxon>Liliopsida</taxon>
        <taxon>Dioscoreales</taxon>
        <taxon>Dioscoreaceae</taxon>
        <taxon>Dioscorea</taxon>
    </lineage>
</organism>
<protein>
    <submittedName>
        <fullName evidence="1">S-receptor-like serine/threonine-protein kinase protein</fullName>
        <ecNumber evidence="1">2.7.11.1</ecNumber>
    </submittedName>
</protein>
<dbReference type="Proteomes" id="UP000827976">
    <property type="component" value="Chromosome 18"/>
</dbReference>
<evidence type="ECO:0000313" key="1">
    <source>
        <dbReference type="EMBL" id="KAH7655732.1"/>
    </source>
</evidence>
<proteinExistence type="predicted"/>
<reference evidence="2" key="1">
    <citation type="journal article" date="2022" name="Nat. Commun.">
        <title>Chromosome evolution and the genetic basis of agronomically important traits in greater yam.</title>
        <authorList>
            <person name="Bredeson J.V."/>
            <person name="Lyons J.B."/>
            <person name="Oniyinde I.O."/>
            <person name="Okereke N.R."/>
            <person name="Kolade O."/>
            <person name="Nnabue I."/>
            <person name="Nwadili C.O."/>
            <person name="Hribova E."/>
            <person name="Parker M."/>
            <person name="Nwogha J."/>
            <person name="Shu S."/>
            <person name="Carlson J."/>
            <person name="Kariba R."/>
            <person name="Muthemba S."/>
            <person name="Knop K."/>
            <person name="Barton G.J."/>
            <person name="Sherwood A.V."/>
            <person name="Lopez-Montes A."/>
            <person name="Asiedu R."/>
            <person name="Jamnadass R."/>
            <person name="Muchugi A."/>
            <person name="Goodstein D."/>
            <person name="Egesi C.N."/>
            <person name="Featherston J."/>
            <person name="Asfaw A."/>
            <person name="Simpson G.G."/>
            <person name="Dolezel J."/>
            <person name="Hendre P.S."/>
            <person name="Van Deynze A."/>
            <person name="Kumar P.L."/>
            <person name="Obidiegwu J.E."/>
            <person name="Bhattacharjee R."/>
            <person name="Rokhsar D.S."/>
        </authorList>
    </citation>
    <scope>NUCLEOTIDE SEQUENCE [LARGE SCALE GENOMIC DNA]</scope>
    <source>
        <strain evidence="2">cv. TDa95/00328</strain>
    </source>
</reference>
<evidence type="ECO:0000313" key="2">
    <source>
        <dbReference type="Proteomes" id="UP000827976"/>
    </source>
</evidence>
<keyword evidence="1" id="KW-0808">Transferase</keyword>
<name>A0ACB7U649_DIOAL</name>
<dbReference type="EMBL" id="CM037028">
    <property type="protein sequence ID" value="KAH7655732.1"/>
    <property type="molecule type" value="Genomic_DNA"/>
</dbReference>
<sequence>MANLFLLLLLFALFLPLSISGPVAVEFLYPNFTGSHFNYIDNSGGIFLTSPNHTFQAAIYNPDDQQTNFYLCVIHALSGTIIWSANRNFSISYSGLVKLTSSGLTISLSNGTIVWSTPSFSSPVSSLRLLDSGNLLLLDSKNTSLWQSFEHPTDTLVPGQSLLAGSSLVSSKSTSDLSAGDFRLLITSDDAVLQWIDSQQYWSLSTDQRANIDANGQVSSMSINSSGLYLFSTRNDFEAVMQLSFSGTSDFLIARISSDGRFHVSTYSSATKGSVDLFVAPINGCDLPLSCKSLGICSGGNSVSTLTCTCPNLLSKTSGSDDCLPVNGRVLASPSICSNSSMLSTMSYMSLGLGTDYFNSKFTNPTTTGVNITSCESLCNVNCSCLGFIYKNSTQDCFILEHKLGSLTSSSTDDAIGYIKTFGSSSSSPQANKDSSNLIAILLPTIAAGLLIVVLLVVVFQWWRRNRTSGIRRKWKTKSMAMKEIHKPWPVEVQDSDDDEFPIDEEIAIPGLPTRFSYNQLQTATANFQTKIGSGGFGEVYKGVLEDKTLVAVKRVRAIGRKKEFFTEIAVIGSVHHINLVRLKGFCAQGSRRMLVYEYMNRGSLEKSLFRPGGPVLEWQERVDIAIGAARGLAYLHSGCEHKIIHCDVKPENILLHDRGQVKISDFGLAKMMTPEQSGLFTTMRGTRGYLAPEWLTNSAISDRTDVYSYGMVLLEIVRGRQNRLVLRSEESGGSTSSGSSSGVGESEYFPLVALEMHEQRRYAELADPRLERRVTGEEVERIVKIALCCLHEDPGFRPSMTAVVGMLEGTLPVPWPRVDLLNFLRLYGRGGNMVGHSGFGNVGVWPRRISNTTNTTSTSESPTYSFLSSQQISGPR</sequence>
<keyword evidence="2" id="KW-1185">Reference proteome</keyword>
<dbReference type="EC" id="2.7.11.1" evidence="1"/>
<accession>A0ACB7U649</accession>
<gene>
    <name evidence="1" type="ORF">IHE45_18G030900</name>
</gene>
<comment type="caution">
    <text evidence="1">The sequence shown here is derived from an EMBL/GenBank/DDBJ whole genome shotgun (WGS) entry which is preliminary data.</text>
</comment>